<evidence type="ECO:0000313" key="1">
    <source>
        <dbReference type="EMBL" id="GAH29955.1"/>
    </source>
</evidence>
<feature type="non-terminal residue" evidence="1">
    <location>
        <position position="47"/>
    </location>
</feature>
<organism evidence="1">
    <name type="scientific">marine sediment metagenome</name>
    <dbReference type="NCBI Taxonomy" id="412755"/>
    <lineage>
        <taxon>unclassified sequences</taxon>
        <taxon>metagenomes</taxon>
        <taxon>ecological metagenomes</taxon>
    </lineage>
</organism>
<dbReference type="AlphaFoldDB" id="X1FBQ7"/>
<protein>
    <submittedName>
        <fullName evidence="1">Uncharacterized protein</fullName>
    </submittedName>
</protein>
<accession>X1FBQ7</accession>
<reference evidence="1" key="1">
    <citation type="journal article" date="2014" name="Front. Microbiol.">
        <title>High frequency of phylogenetically diverse reductive dehalogenase-homologous genes in deep subseafloor sedimentary metagenomes.</title>
        <authorList>
            <person name="Kawai M."/>
            <person name="Futagami T."/>
            <person name="Toyoda A."/>
            <person name="Takaki Y."/>
            <person name="Nishi S."/>
            <person name="Hori S."/>
            <person name="Arai W."/>
            <person name="Tsubouchi T."/>
            <person name="Morono Y."/>
            <person name="Uchiyama I."/>
            <person name="Ito T."/>
            <person name="Fujiyama A."/>
            <person name="Inagaki F."/>
            <person name="Takami H."/>
        </authorList>
    </citation>
    <scope>NUCLEOTIDE SEQUENCE</scope>
    <source>
        <strain evidence="1">Expedition CK06-06</strain>
    </source>
</reference>
<gene>
    <name evidence="1" type="ORF">S01H4_67070</name>
</gene>
<name>X1FBQ7_9ZZZZ</name>
<comment type="caution">
    <text evidence="1">The sequence shown here is derived from an EMBL/GenBank/DDBJ whole genome shotgun (WGS) entry which is preliminary data.</text>
</comment>
<dbReference type="EMBL" id="BART01041929">
    <property type="protein sequence ID" value="GAH29955.1"/>
    <property type="molecule type" value="Genomic_DNA"/>
</dbReference>
<sequence length="47" mass="5496">MPSIPAIQQKTIEEGFKQDLQEKSDEINLNDLEDIKDLPKHPILFYL</sequence>
<proteinExistence type="predicted"/>